<comment type="similarity">
    <text evidence="14">In the N-terminal section; belongs to the cytochrome b5 family.</text>
</comment>
<dbReference type="PANTHER" id="PTHR10578:SF104">
    <property type="entry name" value="CYTOCHROME B2, MITOCHONDRIAL-RELATED"/>
    <property type="match status" value="1"/>
</dbReference>
<dbReference type="SMART" id="SM01117">
    <property type="entry name" value="Cyt-b5"/>
    <property type="match status" value="1"/>
</dbReference>
<evidence type="ECO:0000256" key="1">
    <source>
        <dbReference type="ARBA" id="ARBA00001917"/>
    </source>
</evidence>
<evidence type="ECO:0000256" key="10">
    <source>
        <dbReference type="ARBA" id="ARBA00023004"/>
    </source>
</evidence>
<organism evidence="20 21">
    <name type="scientific">Gomphillus americanus</name>
    <dbReference type="NCBI Taxonomy" id="1940652"/>
    <lineage>
        <taxon>Eukaryota</taxon>
        <taxon>Fungi</taxon>
        <taxon>Dikarya</taxon>
        <taxon>Ascomycota</taxon>
        <taxon>Pezizomycotina</taxon>
        <taxon>Lecanoromycetes</taxon>
        <taxon>OSLEUM clade</taxon>
        <taxon>Ostropomycetidae</taxon>
        <taxon>Ostropales</taxon>
        <taxon>Graphidaceae</taxon>
        <taxon>Gomphilloideae</taxon>
        <taxon>Gomphillus</taxon>
    </lineage>
</organism>
<evidence type="ECO:0000256" key="12">
    <source>
        <dbReference type="ARBA" id="ARBA00052399"/>
    </source>
</evidence>
<evidence type="ECO:0000256" key="7">
    <source>
        <dbReference type="ARBA" id="ARBA00022643"/>
    </source>
</evidence>
<dbReference type="InterPro" id="IPR037458">
    <property type="entry name" value="L-MDH/L-LDH_FMN-bd"/>
</dbReference>
<keyword evidence="7" id="KW-0288">FMN</keyword>
<evidence type="ECO:0000256" key="3">
    <source>
        <dbReference type="ARBA" id="ARBA00004569"/>
    </source>
</evidence>
<dbReference type="EC" id="1.1.2.3" evidence="15"/>
<dbReference type="GO" id="GO:0046872">
    <property type="term" value="F:metal ion binding"/>
    <property type="evidence" value="ECO:0007669"/>
    <property type="project" value="UniProtKB-KW"/>
</dbReference>
<evidence type="ECO:0000259" key="19">
    <source>
        <dbReference type="PROSITE" id="PS51349"/>
    </source>
</evidence>
<evidence type="ECO:0000256" key="17">
    <source>
        <dbReference type="SAM" id="MobiDB-lite"/>
    </source>
</evidence>
<dbReference type="InterPro" id="IPR013785">
    <property type="entry name" value="Aldolase_TIM"/>
</dbReference>
<dbReference type="InterPro" id="IPR001199">
    <property type="entry name" value="Cyt_B5-like_heme/steroid-bd"/>
</dbReference>
<evidence type="ECO:0000256" key="4">
    <source>
        <dbReference type="ARBA" id="ARBA00011881"/>
    </source>
</evidence>
<comment type="similarity">
    <text evidence="13">In the C-terminal section; belongs to the FMN-dependent alpha-hydroxy acid dehydrogenase family.</text>
</comment>
<evidence type="ECO:0000256" key="14">
    <source>
        <dbReference type="ARBA" id="ARBA00061589"/>
    </source>
</evidence>
<feature type="region of interest" description="Disordered" evidence="17">
    <location>
        <begin position="90"/>
        <end position="115"/>
    </location>
</feature>
<dbReference type="SUPFAM" id="SSF55856">
    <property type="entry name" value="Cytochrome b5-like heme/steroid binding domain"/>
    <property type="match status" value="1"/>
</dbReference>
<accession>A0A8H3FN99</accession>
<dbReference type="InterPro" id="IPR018506">
    <property type="entry name" value="Cyt_B5_heme-BS"/>
</dbReference>
<sequence length="528" mass="57365">MSLNPKSVNLHELQKHSSSSSCWIIVDKKVWDITSFLESHPGGPEIILQYAGNDATTAYNEVHAPSIISTTLDSGKLVGYVTDDDLASLPKIDKPTASPDQPLPAPESESIGKPYTKPPLETIINAYDFEEVCSRTISEKAKAFYMSAATDLITHQMNSKIYSKILFRPRVLRPVRDTGTSSSILGIPTSLPVFVAPAAMARLAHPDGELALARGAKAEGILQVISTNASYPLREIVESISNSSSPHPWFLQLYVNRNRKQTEDLLTEAVKLGVRGIFLTVDCPVAGKREADERLAHDISMKAPISGGGSQKSSDAKGGGLARMMGLYIDSNLQWSDIPWIAKSLIQGQQAAGVKTDKQIPIVIKGVQTAADARFALQYEKYGVKSVFLSNHGGRSLDTSPPAILTLLECWKVCPEIFEKLEVYVDGGIHRGTDVVKALSLGATAVGVGRPFLYSLAYGKDGVQKLVNIFQDEAKVTMQMLGVNSIGQLHPGLINTRGIDHLVPDTNDYLGDDPRHPYAGRRRLLAKL</sequence>
<dbReference type="GO" id="GO:0005758">
    <property type="term" value="C:mitochondrial intermembrane space"/>
    <property type="evidence" value="ECO:0007669"/>
    <property type="project" value="UniProtKB-SubCell"/>
</dbReference>
<dbReference type="AlphaFoldDB" id="A0A8H3FN99"/>
<evidence type="ECO:0000256" key="11">
    <source>
        <dbReference type="ARBA" id="ARBA00023128"/>
    </source>
</evidence>
<evidence type="ECO:0000256" key="9">
    <source>
        <dbReference type="ARBA" id="ARBA00023002"/>
    </source>
</evidence>
<dbReference type="PROSITE" id="PS51349">
    <property type="entry name" value="FMN_HYDROXY_ACID_DH_2"/>
    <property type="match status" value="1"/>
</dbReference>
<keyword evidence="8" id="KW-0479">Metal-binding</keyword>
<comment type="subunit">
    <text evidence="4">Homotetramer.</text>
</comment>
<comment type="subcellular location">
    <subcellularLocation>
        <location evidence="3">Mitochondrion intermembrane space</location>
    </subcellularLocation>
</comment>
<dbReference type="Gene3D" id="3.10.120.10">
    <property type="entry name" value="Cytochrome b5-like heme/steroid binding domain"/>
    <property type="match status" value="1"/>
</dbReference>
<dbReference type="InterPro" id="IPR037396">
    <property type="entry name" value="FMN_HAD"/>
</dbReference>
<dbReference type="PANTHER" id="PTHR10578">
    <property type="entry name" value="S -2-HYDROXY-ACID OXIDASE-RELATED"/>
    <property type="match status" value="1"/>
</dbReference>
<comment type="catalytic activity">
    <reaction evidence="12">
        <text>(S)-lactate + 2 Fe(III)-[cytochrome c] = 2 Fe(II)-[cytochrome c] + pyruvate + 2 H(+)</text>
        <dbReference type="Rhea" id="RHEA:19909"/>
        <dbReference type="Rhea" id="RHEA-COMP:10350"/>
        <dbReference type="Rhea" id="RHEA-COMP:14399"/>
        <dbReference type="ChEBI" id="CHEBI:15361"/>
        <dbReference type="ChEBI" id="CHEBI:15378"/>
        <dbReference type="ChEBI" id="CHEBI:16651"/>
        <dbReference type="ChEBI" id="CHEBI:29033"/>
        <dbReference type="ChEBI" id="CHEBI:29034"/>
        <dbReference type="EC" id="1.1.2.3"/>
    </reaction>
    <physiologicalReaction direction="left-to-right" evidence="12">
        <dbReference type="Rhea" id="RHEA:19910"/>
    </physiologicalReaction>
</comment>
<dbReference type="InterPro" id="IPR000262">
    <property type="entry name" value="FMN-dep_DH"/>
</dbReference>
<dbReference type="GO" id="GO:0004460">
    <property type="term" value="F:L-lactate dehydrogenase (cytochrome) activity"/>
    <property type="evidence" value="ECO:0007669"/>
    <property type="project" value="UniProtKB-EC"/>
</dbReference>
<evidence type="ECO:0000256" key="16">
    <source>
        <dbReference type="ARBA" id="ARBA00068515"/>
    </source>
</evidence>
<protein>
    <recommendedName>
        <fullName evidence="16">L-lactate dehydrogenase (cytochrome)</fullName>
        <ecNumber evidence="15">1.1.2.3</ecNumber>
    </recommendedName>
</protein>
<dbReference type="CDD" id="cd02922">
    <property type="entry name" value="FCB2_FMN"/>
    <property type="match status" value="1"/>
</dbReference>
<evidence type="ECO:0000259" key="18">
    <source>
        <dbReference type="PROSITE" id="PS50255"/>
    </source>
</evidence>
<dbReference type="FunFam" id="3.20.20.70:FF:000062">
    <property type="entry name" value="Cytochrome b2, mitochondrial, putative"/>
    <property type="match status" value="1"/>
</dbReference>
<dbReference type="Proteomes" id="UP000664169">
    <property type="component" value="Unassembled WGS sequence"/>
</dbReference>
<comment type="caution">
    <text evidence="20">The sequence shown here is derived from an EMBL/GenBank/DDBJ whole genome shotgun (WGS) entry which is preliminary data.</text>
</comment>
<dbReference type="PRINTS" id="PR00363">
    <property type="entry name" value="CYTOCHROMEB5"/>
</dbReference>
<dbReference type="PROSITE" id="PS00191">
    <property type="entry name" value="CYTOCHROME_B5_1"/>
    <property type="match status" value="1"/>
</dbReference>
<keyword evidence="11" id="KW-0496">Mitochondrion</keyword>
<dbReference type="PROSITE" id="PS50255">
    <property type="entry name" value="CYTOCHROME_B5_2"/>
    <property type="match status" value="1"/>
</dbReference>
<dbReference type="Pfam" id="PF00173">
    <property type="entry name" value="Cyt-b5"/>
    <property type="match status" value="1"/>
</dbReference>
<dbReference type="GO" id="GO:0020037">
    <property type="term" value="F:heme binding"/>
    <property type="evidence" value="ECO:0007669"/>
    <property type="project" value="InterPro"/>
</dbReference>
<feature type="domain" description="Cytochrome b5 heme-binding" evidence="18">
    <location>
        <begin position="5"/>
        <end position="82"/>
    </location>
</feature>
<evidence type="ECO:0000256" key="5">
    <source>
        <dbReference type="ARBA" id="ARBA00022617"/>
    </source>
</evidence>
<gene>
    <name evidence="20" type="ORF">GOMPHAMPRED_003769</name>
</gene>
<comment type="cofactor">
    <cofactor evidence="2">
        <name>heme b</name>
        <dbReference type="ChEBI" id="CHEBI:60344"/>
    </cofactor>
</comment>
<keyword evidence="5" id="KW-0349">Heme</keyword>
<reference evidence="20" key="1">
    <citation type="submission" date="2021-03" db="EMBL/GenBank/DDBJ databases">
        <authorList>
            <person name="Tagirdzhanova G."/>
        </authorList>
    </citation>
    <scope>NUCLEOTIDE SEQUENCE</scope>
</reference>
<evidence type="ECO:0000256" key="13">
    <source>
        <dbReference type="ARBA" id="ARBA00061137"/>
    </source>
</evidence>
<evidence type="ECO:0000256" key="6">
    <source>
        <dbReference type="ARBA" id="ARBA00022630"/>
    </source>
</evidence>
<keyword evidence="9" id="KW-0560">Oxidoreductase</keyword>
<evidence type="ECO:0000256" key="15">
    <source>
        <dbReference type="ARBA" id="ARBA00066458"/>
    </source>
</evidence>
<evidence type="ECO:0000313" key="21">
    <source>
        <dbReference type="Proteomes" id="UP000664169"/>
    </source>
</evidence>
<keyword evidence="6" id="KW-0285">Flavoprotein</keyword>
<evidence type="ECO:0000256" key="8">
    <source>
        <dbReference type="ARBA" id="ARBA00022723"/>
    </source>
</evidence>
<proteinExistence type="inferred from homology"/>
<dbReference type="EMBL" id="CAJPDQ010000022">
    <property type="protein sequence ID" value="CAF9924928.1"/>
    <property type="molecule type" value="Genomic_DNA"/>
</dbReference>
<dbReference type="Pfam" id="PF01070">
    <property type="entry name" value="FMN_dh"/>
    <property type="match status" value="1"/>
</dbReference>
<evidence type="ECO:0000256" key="2">
    <source>
        <dbReference type="ARBA" id="ARBA00001970"/>
    </source>
</evidence>
<dbReference type="InterPro" id="IPR036400">
    <property type="entry name" value="Cyt_B5-like_heme/steroid_sf"/>
</dbReference>
<feature type="domain" description="FMN hydroxy acid dehydrogenase" evidence="19">
    <location>
        <begin position="118"/>
        <end position="499"/>
    </location>
</feature>
<name>A0A8H3FN99_9LECA</name>
<dbReference type="Gene3D" id="3.20.20.70">
    <property type="entry name" value="Aldolase class I"/>
    <property type="match status" value="1"/>
</dbReference>
<comment type="cofactor">
    <cofactor evidence="1">
        <name>FMN</name>
        <dbReference type="ChEBI" id="CHEBI:58210"/>
    </cofactor>
</comment>
<dbReference type="OrthoDB" id="1925334at2759"/>
<evidence type="ECO:0000313" key="20">
    <source>
        <dbReference type="EMBL" id="CAF9924928.1"/>
    </source>
</evidence>
<dbReference type="SUPFAM" id="SSF51395">
    <property type="entry name" value="FMN-linked oxidoreductases"/>
    <property type="match status" value="1"/>
</dbReference>
<keyword evidence="10" id="KW-0408">Iron</keyword>
<keyword evidence="21" id="KW-1185">Reference proteome</keyword>